<feature type="non-terminal residue" evidence="4">
    <location>
        <position position="236"/>
    </location>
</feature>
<dbReference type="EMBL" id="CABDUW010000548">
    <property type="protein sequence ID" value="VTJ71299.1"/>
    <property type="molecule type" value="Genomic_DNA"/>
</dbReference>
<dbReference type="AlphaFoldDB" id="A0A5E4BQY6"/>
<evidence type="ECO:0000313" key="5">
    <source>
        <dbReference type="Proteomes" id="UP000335636"/>
    </source>
</evidence>
<dbReference type="PANTHER" id="PTHR22656">
    <property type="entry name" value="EF-HAND CALCIUM-BINDING DOMAIN-CONTAINING PROTEIN 13"/>
    <property type="match status" value="1"/>
</dbReference>
<name>A0A5E4BQY6_MARMO</name>
<dbReference type="PANTHER" id="PTHR22656:SF1">
    <property type="entry name" value="EF-HAND CALCIUM-BINDING DOMAIN-CONTAINING PROTEIN 13"/>
    <property type="match status" value="1"/>
</dbReference>
<evidence type="ECO:0000256" key="3">
    <source>
        <dbReference type="SAM" id="MobiDB-lite"/>
    </source>
</evidence>
<keyword evidence="2" id="KW-0106">Calcium</keyword>
<keyword evidence="5" id="KW-1185">Reference proteome</keyword>
<sequence length="236" mass="27130">METKEHLFCQAEENIGLSVNNSSGTNLQTRNIENKKYIKFSKIVENKVSPEIRGYNPEHKNVYKTSVFLCREEKSSDFSGAKKFRREKSLQVQLHSTRTEPRVETERNHTWHTPPVKIASPSLKLSKEEMTRKESTLCQLPNQYHVPKTSLPLYTSSSLIREKKIHSNLSLTLYEEIPQGHFYAEELSELLKACKIFSKIQSGKIYVNDLPMVLGTLKISISDSEMLQALKTIDIN</sequence>
<dbReference type="Proteomes" id="UP000335636">
    <property type="component" value="Unassembled WGS sequence"/>
</dbReference>
<dbReference type="SUPFAM" id="SSF47473">
    <property type="entry name" value="EF-hand"/>
    <property type="match status" value="1"/>
</dbReference>
<protein>
    <submittedName>
        <fullName evidence="4">Uncharacterized protein</fullName>
    </submittedName>
</protein>
<feature type="region of interest" description="Disordered" evidence="3">
    <location>
        <begin position="89"/>
        <end position="115"/>
    </location>
</feature>
<accession>A0A5E4BQY6</accession>
<organism evidence="4 5">
    <name type="scientific">Marmota monax</name>
    <name type="common">Woodchuck</name>
    <dbReference type="NCBI Taxonomy" id="9995"/>
    <lineage>
        <taxon>Eukaryota</taxon>
        <taxon>Metazoa</taxon>
        <taxon>Chordata</taxon>
        <taxon>Craniata</taxon>
        <taxon>Vertebrata</taxon>
        <taxon>Euteleostomi</taxon>
        <taxon>Mammalia</taxon>
        <taxon>Eutheria</taxon>
        <taxon>Euarchontoglires</taxon>
        <taxon>Glires</taxon>
        <taxon>Rodentia</taxon>
        <taxon>Sciuromorpha</taxon>
        <taxon>Sciuridae</taxon>
        <taxon>Xerinae</taxon>
        <taxon>Marmotini</taxon>
        <taxon>Marmota</taxon>
    </lineage>
</organism>
<keyword evidence="1" id="KW-0677">Repeat</keyword>
<gene>
    <name evidence="4" type="ORF">MONAX_5E038772</name>
</gene>
<dbReference type="InterPro" id="IPR011992">
    <property type="entry name" value="EF-hand-dom_pair"/>
</dbReference>
<evidence type="ECO:0000256" key="2">
    <source>
        <dbReference type="ARBA" id="ARBA00022837"/>
    </source>
</evidence>
<proteinExistence type="predicted"/>
<comment type="caution">
    <text evidence="4">The sequence shown here is derived from an EMBL/GenBank/DDBJ whole genome shotgun (WGS) entry which is preliminary data.</text>
</comment>
<evidence type="ECO:0000313" key="4">
    <source>
        <dbReference type="EMBL" id="VTJ71299.1"/>
    </source>
</evidence>
<feature type="compositionally biased region" description="Basic and acidic residues" evidence="3">
    <location>
        <begin position="97"/>
        <end position="109"/>
    </location>
</feature>
<evidence type="ECO:0000256" key="1">
    <source>
        <dbReference type="ARBA" id="ARBA00022737"/>
    </source>
</evidence>
<reference evidence="4" key="1">
    <citation type="submission" date="2019-04" db="EMBL/GenBank/DDBJ databases">
        <authorList>
            <person name="Alioto T."/>
            <person name="Alioto T."/>
        </authorList>
    </citation>
    <scope>NUCLEOTIDE SEQUENCE [LARGE SCALE GENOMIC DNA]</scope>
</reference>